<gene>
    <name evidence="1" type="ORF">MCHLO_02367</name>
</gene>
<evidence type="ECO:0000313" key="2">
    <source>
        <dbReference type="Proteomes" id="UP000815677"/>
    </source>
</evidence>
<accession>A0ABQ0L4I2</accession>
<proteinExistence type="predicted"/>
<keyword evidence="2" id="KW-1185">Reference proteome</keyword>
<organism evidence="1 2">
    <name type="scientific">Mycena chlorophos</name>
    <name type="common">Agaric fungus</name>
    <name type="synonym">Agaricus chlorophos</name>
    <dbReference type="NCBI Taxonomy" id="658473"/>
    <lineage>
        <taxon>Eukaryota</taxon>
        <taxon>Fungi</taxon>
        <taxon>Dikarya</taxon>
        <taxon>Basidiomycota</taxon>
        <taxon>Agaricomycotina</taxon>
        <taxon>Agaricomycetes</taxon>
        <taxon>Agaricomycetidae</taxon>
        <taxon>Agaricales</taxon>
        <taxon>Marasmiineae</taxon>
        <taxon>Mycenaceae</taxon>
        <taxon>Mycena</taxon>
    </lineage>
</organism>
<reference evidence="1" key="1">
    <citation type="submission" date="2014-09" db="EMBL/GenBank/DDBJ databases">
        <title>Genome sequence of the luminous mushroom Mycena chlorophos for searching fungal bioluminescence genes.</title>
        <authorList>
            <person name="Tanaka Y."/>
            <person name="Kasuga D."/>
            <person name="Oba Y."/>
            <person name="Hase S."/>
            <person name="Sato K."/>
            <person name="Oba Y."/>
            <person name="Sakakibara Y."/>
        </authorList>
    </citation>
    <scope>NUCLEOTIDE SEQUENCE</scope>
</reference>
<protein>
    <submittedName>
        <fullName evidence="1">Uncharacterized protein</fullName>
    </submittedName>
</protein>
<sequence>MGLPVIVCGATERIGAGVIEGLKPEYETIHFVTSPETGKVQIPAILRGDASLLPSNTLGSKNCTEKPIAVILGAAFDAEGVATMMEATKELHQMPWLRADKTVPMPPLGPAYGEAMVKRIKAKLAEMQESGTITVEEQKVIWF</sequence>
<name>A0ABQ0L4I2_MYCCL</name>
<dbReference type="Proteomes" id="UP000815677">
    <property type="component" value="Unassembled WGS sequence"/>
</dbReference>
<evidence type="ECO:0000313" key="1">
    <source>
        <dbReference type="EMBL" id="GAT44756.1"/>
    </source>
</evidence>
<dbReference type="EMBL" id="DF840172">
    <property type="protein sequence ID" value="GAT44756.1"/>
    <property type="molecule type" value="Genomic_DNA"/>
</dbReference>